<dbReference type="GO" id="GO:0030659">
    <property type="term" value="C:cytoplasmic vesicle membrane"/>
    <property type="evidence" value="ECO:0007669"/>
    <property type="project" value="TreeGrafter"/>
</dbReference>
<accession>A0A0B1RYK0</accession>
<dbReference type="PANTHER" id="PTHR10796">
    <property type="entry name" value="PATCHED-RELATED"/>
    <property type="match status" value="1"/>
</dbReference>
<dbReference type="OrthoDB" id="5875602at2759"/>
<keyword evidence="1" id="KW-0472">Membrane</keyword>
<evidence type="ECO:0008006" key="4">
    <source>
        <dbReference type="Google" id="ProtNLM"/>
    </source>
</evidence>
<reference evidence="2 3" key="1">
    <citation type="submission" date="2014-03" db="EMBL/GenBank/DDBJ databases">
        <title>Draft genome of the hookworm Oesophagostomum dentatum.</title>
        <authorList>
            <person name="Mitreva M."/>
        </authorList>
    </citation>
    <scope>NUCLEOTIDE SEQUENCE [LARGE SCALE GENOMIC DNA]</scope>
    <source>
        <strain evidence="2 3">OD-Hann</strain>
    </source>
</reference>
<keyword evidence="1" id="KW-1133">Transmembrane helix</keyword>
<evidence type="ECO:0000256" key="1">
    <source>
        <dbReference type="SAM" id="Phobius"/>
    </source>
</evidence>
<gene>
    <name evidence="2" type="ORF">OESDEN_22257</name>
</gene>
<dbReference type="GO" id="GO:0005886">
    <property type="term" value="C:plasma membrane"/>
    <property type="evidence" value="ECO:0007669"/>
    <property type="project" value="TreeGrafter"/>
</dbReference>
<organism evidence="2 3">
    <name type="scientific">Oesophagostomum dentatum</name>
    <name type="common">Nodular worm</name>
    <dbReference type="NCBI Taxonomy" id="61180"/>
    <lineage>
        <taxon>Eukaryota</taxon>
        <taxon>Metazoa</taxon>
        <taxon>Ecdysozoa</taxon>
        <taxon>Nematoda</taxon>
        <taxon>Chromadorea</taxon>
        <taxon>Rhabditida</taxon>
        <taxon>Rhabditina</taxon>
        <taxon>Rhabditomorpha</taxon>
        <taxon>Strongyloidea</taxon>
        <taxon>Strongylidae</taxon>
        <taxon>Oesophagostomum</taxon>
    </lineage>
</organism>
<dbReference type="GO" id="GO:0006897">
    <property type="term" value="P:endocytosis"/>
    <property type="evidence" value="ECO:0007669"/>
    <property type="project" value="TreeGrafter"/>
</dbReference>
<dbReference type="AlphaFoldDB" id="A0A0B1RYK0"/>
<keyword evidence="1" id="KW-0812">Transmembrane</keyword>
<feature type="transmembrane region" description="Helical" evidence="1">
    <location>
        <begin position="184"/>
        <end position="204"/>
    </location>
</feature>
<dbReference type="EMBL" id="KN610086">
    <property type="protein sequence ID" value="KHJ78123.1"/>
    <property type="molecule type" value="Genomic_DNA"/>
</dbReference>
<proteinExistence type="predicted"/>
<evidence type="ECO:0000313" key="3">
    <source>
        <dbReference type="Proteomes" id="UP000053660"/>
    </source>
</evidence>
<name>A0A0B1RYK0_OESDE</name>
<dbReference type="Proteomes" id="UP000053660">
    <property type="component" value="Unassembled WGS sequence"/>
</dbReference>
<keyword evidence="3" id="KW-1185">Reference proteome</keyword>
<dbReference type="SUPFAM" id="SSF82866">
    <property type="entry name" value="Multidrug efflux transporter AcrB transmembrane domain"/>
    <property type="match status" value="1"/>
</dbReference>
<dbReference type="Gene3D" id="1.20.1640.10">
    <property type="entry name" value="Multidrug efflux transporter AcrB transmembrane domain"/>
    <property type="match status" value="1"/>
</dbReference>
<feature type="transmembrane region" description="Helical" evidence="1">
    <location>
        <begin position="210"/>
        <end position="228"/>
    </location>
</feature>
<dbReference type="InterPro" id="IPR051697">
    <property type="entry name" value="Patched_domain-protein"/>
</dbReference>
<feature type="transmembrane region" description="Helical" evidence="1">
    <location>
        <begin position="156"/>
        <end position="177"/>
    </location>
</feature>
<evidence type="ECO:0000313" key="2">
    <source>
        <dbReference type="EMBL" id="KHJ78123.1"/>
    </source>
</evidence>
<dbReference type="GO" id="GO:0018996">
    <property type="term" value="P:molting cycle, collagen and cuticulin-based cuticle"/>
    <property type="evidence" value="ECO:0007669"/>
    <property type="project" value="TreeGrafter"/>
</dbReference>
<protein>
    <recommendedName>
        <fullName evidence="4">SSD domain-containing protein</fullName>
    </recommendedName>
</protein>
<dbReference type="PANTHER" id="PTHR10796:SF189">
    <property type="entry name" value="SSD DOMAIN-CONTAINING PROTEIN"/>
    <property type="match status" value="1"/>
</dbReference>
<sequence length="274" mass="31653">MSDVVWFEFFNVLYFIEKPPNFDDPYSYQRFRAMISELESLPGSINNSGMMWINDYERHTNMVGNETALNTTHFKSFITHEIYKAWNSGVKYRFEGDIPVITEMLYIGAYEGIKTMMDKAVLLSQCRQVVARYPEFDVVPFDTEVGMVDVLLQIPYVTYIIPILIFVGAIVVTTLVTGNLTVSLIVLISYPLIYIESYCISSLVGMTLNPFSTAFLIFVAAVALKYPAHLCYQFQQVRHRDVVNLRQSRRTVFIPRIGFLKMHCNLSFKFSELR</sequence>